<evidence type="ECO:0000259" key="4">
    <source>
        <dbReference type="Pfam" id="PF01471"/>
    </source>
</evidence>
<accession>A0A238LHZ2</accession>
<dbReference type="AlphaFoldDB" id="A0A238LHZ2"/>
<feature type="domain" description="Peptidoglycan binding-like" evidence="4">
    <location>
        <begin position="293"/>
        <end position="348"/>
    </location>
</feature>
<organism evidence="5 6">
    <name type="scientific">Flavimaricola marinus</name>
    <dbReference type="NCBI Taxonomy" id="1819565"/>
    <lineage>
        <taxon>Bacteria</taxon>
        <taxon>Pseudomonadati</taxon>
        <taxon>Pseudomonadota</taxon>
        <taxon>Alphaproteobacteria</taxon>
        <taxon>Rhodobacterales</taxon>
        <taxon>Paracoccaceae</taxon>
        <taxon>Flavimaricola</taxon>
    </lineage>
</organism>
<dbReference type="RefSeq" id="WP_093993194.1">
    <property type="nucleotide sequence ID" value="NZ_FXZK01000006.1"/>
</dbReference>
<dbReference type="InterPro" id="IPR036366">
    <property type="entry name" value="PGBDSf"/>
</dbReference>
<evidence type="ECO:0000256" key="2">
    <source>
        <dbReference type="SAM" id="SignalP"/>
    </source>
</evidence>
<keyword evidence="6" id="KW-1185">Reference proteome</keyword>
<reference evidence="5 6" key="1">
    <citation type="submission" date="2017-05" db="EMBL/GenBank/DDBJ databases">
        <authorList>
            <person name="Song R."/>
            <person name="Chenine A.L."/>
            <person name="Ruprecht R.M."/>
        </authorList>
    </citation>
    <scope>NUCLEOTIDE SEQUENCE [LARGE SCALE GENOMIC DNA]</scope>
    <source>
        <strain evidence="5 6">CECT 8899</strain>
    </source>
</reference>
<protein>
    <submittedName>
        <fullName evidence="5">Putative peptidoglycan binding domain protein</fullName>
    </submittedName>
</protein>
<gene>
    <name evidence="5" type="ORF">LOM8899_03175</name>
</gene>
<sequence>MRHFISATAIAMLASASWAEDAALVLGIERYEELGRLVRGAEPVDAASSLEEMGFDVVAIPNPRASAMADALAEFAENVQGADRLVVILSGRFVTDGGRTWFMAANAEEPSLLSMQDGLLSVDSVMHAMSGSAGEAILLLGVDSGEDAVFDAWLTEGIGALDIPQGVTVLRGLPRDIADFAQVELVEPEADLTRLIAANRRISASGYLPRAFAFMGPVPEQPVDEPTVEVDPAAEQALWEGALALDTAEAFRNYLTRYPNGEFIAQAEEKLAAILSEPNRADRLAEEALQLTRDERRDIQRNLSLLDYNTRGIDGIFGPGTRGAITNWQQVNGYSQTSYLTTEQINQLDAQAARRAAELEAEAERLAAERARLDRAFWEETGARGDEPGYRAYLERYPDGLFAETATEALDAIEEEKRRAAEAEDRAAWDVAREADTQSSYADYLTAFPSGVFKAEAEARLAELQRESSSAGAEQQARAAEEALNLNVLTARLVEAKLDSLDLNPGAVDGRFDDDTRRAIRRYQGNRDLPVSGYLDEGTLVRLLADTIGSLR</sequence>
<dbReference type="Gene3D" id="1.10.101.10">
    <property type="entry name" value="PGBD-like superfamily/PGBD"/>
    <property type="match status" value="2"/>
</dbReference>
<evidence type="ECO:0000313" key="6">
    <source>
        <dbReference type="Proteomes" id="UP000201613"/>
    </source>
</evidence>
<dbReference type="EMBL" id="FXZK01000006">
    <property type="protein sequence ID" value="SMY09015.1"/>
    <property type="molecule type" value="Genomic_DNA"/>
</dbReference>
<evidence type="ECO:0000313" key="5">
    <source>
        <dbReference type="EMBL" id="SMY09015.1"/>
    </source>
</evidence>
<dbReference type="SUPFAM" id="SSF52129">
    <property type="entry name" value="Caspase-like"/>
    <property type="match status" value="1"/>
</dbReference>
<evidence type="ECO:0000259" key="3">
    <source>
        <dbReference type="Pfam" id="PF00656"/>
    </source>
</evidence>
<dbReference type="Gene3D" id="3.40.50.1460">
    <property type="match status" value="1"/>
</dbReference>
<feature type="chain" id="PRO_5013325779" evidence="2">
    <location>
        <begin position="20"/>
        <end position="552"/>
    </location>
</feature>
<dbReference type="Proteomes" id="UP000201613">
    <property type="component" value="Unassembled WGS sequence"/>
</dbReference>
<dbReference type="Pfam" id="PF00656">
    <property type="entry name" value="Peptidase_C14"/>
    <property type="match status" value="1"/>
</dbReference>
<feature type="domain" description="Peptidase C14 caspase" evidence="3">
    <location>
        <begin position="22"/>
        <end position="91"/>
    </location>
</feature>
<dbReference type="GO" id="GO:0006508">
    <property type="term" value="P:proteolysis"/>
    <property type="evidence" value="ECO:0007669"/>
    <property type="project" value="InterPro"/>
</dbReference>
<name>A0A238LHZ2_9RHOB</name>
<dbReference type="InterPro" id="IPR036365">
    <property type="entry name" value="PGBD-like_sf"/>
</dbReference>
<dbReference type="InterPro" id="IPR002477">
    <property type="entry name" value="Peptidoglycan-bd-like"/>
</dbReference>
<feature type="signal peptide" evidence="2">
    <location>
        <begin position="1"/>
        <end position="19"/>
    </location>
</feature>
<dbReference type="SUPFAM" id="SSF47090">
    <property type="entry name" value="PGBD-like"/>
    <property type="match status" value="2"/>
</dbReference>
<feature type="domain" description="Peptidoglycan binding-like" evidence="4">
    <location>
        <begin position="492"/>
        <end position="543"/>
    </location>
</feature>
<keyword evidence="1" id="KW-0175">Coiled coil</keyword>
<proteinExistence type="predicted"/>
<evidence type="ECO:0000256" key="1">
    <source>
        <dbReference type="SAM" id="Coils"/>
    </source>
</evidence>
<dbReference type="InterPro" id="IPR029030">
    <property type="entry name" value="Caspase-like_dom_sf"/>
</dbReference>
<dbReference type="Pfam" id="PF01471">
    <property type="entry name" value="PG_binding_1"/>
    <property type="match status" value="2"/>
</dbReference>
<dbReference type="OrthoDB" id="8092964at2"/>
<dbReference type="GO" id="GO:0004197">
    <property type="term" value="F:cysteine-type endopeptidase activity"/>
    <property type="evidence" value="ECO:0007669"/>
    <property type="project" value="InterPro"/>
</dbReference>
<keyword evidence="2" id="KW-0732">Signal</keyword>
<feature type="coiled-coil region" evidence="1">
    <location>
        <begin position="349"/>
        <end position="376"/>
    </location>
</feature>
<dbReference type="InterPro" id="IPR011600">
    <property type="entry name" value="Pept_C14_caspase"/>
</dbReference>